<evidence type="ECO:0000256" key="10">
    <source>
        <dbReference type="ARBA" id="ARBA00048988"/>
    </source>
</evidence>
<dbReference type="EC" id="5.6.2.4" evidence="9"/>
<evidence type="ECO:0000259" key="13">
    <source>
        <dbReference type="PROSITE" id="PS51217"/>
    </source>
</evidence>
<feature type="compositionally biased region" description="Basic residues" evidence="11">
    <location>
        <begin position="710"/>
        <end position="720"/>
    </location>
</feature>
<evidence type="ECO:0000256" key="8">
    <source>
        <dbReference type="ARBA" id="ARBA00034617"/>
    </source>
</evidence>
<keyword evidence="4" id="KW-0347">Helicase</keyword>
<evidence type="ECO:0000256" key="11">
    <source>
        <dbReference type="SAM" id="MobiDB-lite"/>
    </source>
</evidence>
<dbReference type="PROSITE" id="PS51198">
    <property type="entry name" value="UVRD_HELICASE_ATP_BIND"/>
    <property type="match status" value="1"/>
</dbReference>
<reference evidence="14" key="1">
    <citation type="submission" date="2018-05" db="EMBL/GenBank/DDBJ databases">
        <authorList>
            <person name="Lanie J.A."/>
            <person name="Ng W.-L."/>
            <person name="Kazmierczak K.M."/>
            <person name="Andrzejewski T.M."/>
            <person name="Davidsen T.M."/>
            <person name="Wayne K.J."/>
            <person name="Tettelin H."/>
            <person name="Glass J.I."/>
            <person name="Rusch D."/>
            <person name="Podicherti R."/>
            <person name="Tsui H.-C.T."/>
            <person name="Winkler M.E."/>
        </authorList>
    </citation>
    <scope>NUCLEOTIDE SEQUENCE</scope>
</reference>
<dbReference type="GO" id="GO:0016787">
    <property type="term" value="F:hydrolase activity"/>
    <property type="evidence" value="ECO:0007669"/>
    <property type="project" value="UniProtKB-KW"/>
</dbReference>
<evidence type="ECO:0000256" key="2">
    <source>
        <dbReference type="ARBA" id="ARBA00022741"/>
    </source>
</evidence>
<dbReference type="PANTHER" id="PTHR11070:SF2">
    <property type="entry name" value="ATP-DEPENDENT DNA HELICASE SRS2"/>
    <property type="match status" value="1"/>
</dbReference>
<feature type="compositionally biased region" description="Polar residues" evidence="11">
    <location>
        <begin position="663"/>
        <end position="680"/>
    </location>
</feature>
<evidence type="ECO:0000256" key="1">
    <source>
        <dbReference type="ARBA" id="ARBA00009922"/>
    </source>
</evidence>
<dbReference type="InterPro" id="IPR013986">
    <property type="entry name" value="DExx_box_DNA_helicase_dom_sf"/>
</dbReference>
<evidence type="ECO:0000256" key="7">
    <source>
        <dbReference type="ARBA" id="ARBA00023235"/>
    </source>
</evidence>
<keyword evidence="3" id="KW-0378">Hydrolase</keyword>
<dbReference type="AlphaFoldDB" id="A0A381T4K9"/>
<feature type="domain" description="UvrD-like helicase C-terminal" evidence="13">
    <location>
        <begin position="287"/>
        <end position="568"/>
    </location>
</feature>
<dbReference type="GO" id="GO:0005829">
    <property type="term" value="C:cytosol"/>
    <property type="evidence" value="ECO:0007669"/>
    <property type="project" value="TreeGrafter"/>
</dbReference>
<comment type="catalytic activity">
    <reaction evidence="10">
        <text>ATP + H2O = ADP + phosphate + H(+)</text>
        <dbReference type="Rhea" id="RHEA:13065"/>
        <dbReference type="ChEBI" id="CHEBI:15377"/>
        <dbReference type="ChEBI" id="CHEBI:15378"/>
        <dbReference type="ChEBI" id="CHEBI:30616"/>
        <dbReference type="ChEBI" id="CHEBI:43474"/>
        <dbReference type="ChEBI" id="CHEBI:456216"/>
        <dbReference type="EC" id="5.6.2.4"/>
    </reaction>
</comment>
<dbReference type="FunFam" id="1.10.486.10:FF:000003">
    <property type="entry name" value="ATP-dependent DNA helicase"/>
    <property type="match status" value="1"/>
</dbReference>
<comment type="similarity">
    <text evidence="1">Belongs to the helicase family. UvrD subfamily.</text>
</comment>
<dbReference type="EMBL" id="UINC01003713">
    <property type="protein sequence ID" value="SVA08653.1"/>
    <property type="molecule type" value="Genomic_DNA"/>
</dbReference>
<dbReference type="CDD" id="cd18807">
    <property type="entry name" value="SF1_C_UvrD"/>
    <property type="match status" value="1"/>
</dbReference>
<dbReference type="FunFam" id="1.10.10.160:FF:000001">
    <property type="entry name" value="ATP-dependent DNA helicase"/>
    <property type="match status" value="1"/>
</dbReference>
<accession>A0A381T4K9</accession>
<keyword evidence="5" id="KW-0067">ATP-binding</keyword>
<comment type="catalytic activity">
    <reaction evidence="8">
        <text>Couples ATP hydrolysis with the unwinding of duplex DNA by translocating in the 3'-5' direction.</text>
        <dbReference type="EC" id="5.6.2.4"/>
    </reaction>
</comment>
<organism evidence="14">
    <name type="scientific">marine metagenome</name>
    <dbReference type="NCBI Taxonomy" id="408172"/>
    <lineage>
        <taxon>unclassified sequences</taxon>
        <taxon>metagenomes</taxon>
        <taxon>ecological metagenomes</taxon>
    </lineage>
</organism>
<proteinExistence type="inferred from homology"/>
<dbReference type="InterPro" id="IPR014016">
    <property type="entry name" value="UvrD-like_ATP-bd"/>
</dbReference>
<dbReference type="PROSITE" id="PS51217">
    <property type="entry name" value="UVRD_HELICASE_CTER"/>
    <property type="match status" value="1"/>
</dbReference>
<keyword evidence="2" id="KW-0547">Nucleotide-binding</keyword>
<dbReference type="Pfam" id="PF13361">
    <property type="entry name" value="UvrD_C"/>
    <property type="match status" value="1"/>
</dbReference>
<dbReference type="GO" id="GO:0043138">
    <property type="term" value="F:3'-5' DNA helicase activity"/>
    <property type="evidence" value="ECO:0007669"/>
    <property type="project" value="UniProtKB-EC"/>
</dbReference>
<feature type="domain" description="UvrD-like helicase ATP-binding" evidence="12">
    <location>
        <begin position="7"/>
        <end position="286"/>
    </location>
</feature>
<keyword evidence="7" id="KW-0413">Isomerase</keyword>
<evidence type="ECO:0000256" key="9">
    <source>
        <dbReference type="ARBA" id="ARBA00034808"/>
    </source>
</evidence>
<dbReference type="GO" id="GO:0003677">
    <property type="term" value="F:DNA binding"/>
    <property type="evidence" value="ECO:0007669"/>
    <property type="project" value="UniProtKB-KW"/>
</dbReference>
<dbReference type="InterPro" id="IPR027417">
    <property type="entry name" value="P-loop_NTPase"/>
</dbReference>
<feature type="region of interest" description="Disordered" evidence="11">
    <location>
        <begin position="655"/>
        <end position="720"/>
    </location>
</feature>
<name>A0A381T4K9_9ZZZZ</name>
<dbReference type="GO" id="GO:0033202">
    <property type="term" value="C:DNA helicase complex"/>
    <property type="evidence" value="ECO:0007669"/>
    <property type="project" value="TreeGrafter"/>
</dbReference>
<dbReference type="InterPro" id="IPR000212">
    <property type="entry name" value="DNA_helicase_UvrD/REP"/>
</dbReference>
<dbReference type="Pfam" id="PF00580">
    <property type="entry name" value="UvrD-helicase"/>
    <property type="match status" value="1"/>
</dbReference>
<evidence type="ECO:0000313" key="14">
    <source>
        <dbReference type="EMBL" id="SVA08653.1"/>
    </source>
</evidence>
<dbReference type="Gene3D" id="1.10.10.160">
    <property type="match status" value="1"/>
</dbReference>
<dbReference type="CDD" id="cd17932">
    <property type="entry name" value="DEXQc_UvrD"/>
    <property type="match status" value="1"/>
</dbReference>
<dbReference type="Gene3D" id="1.10.486.10">
    <property type="entry name" value="PCRA, domain 4"/>
    <property type="match status" value="1"/>
</dbReference>
<evidence type="ECO:0000256" key="6">
    <source>
        <dbReference type="ARBA" id="ARBA00023125"/>
    </source>
</evidence>
<dbReference type="GO" id="GO:0005524">
    <property type="term" value="F:ATP binding"/>
    <property type="evidence" value="ECO:0007669"/>
    <property type="project" value="UniProtKB-KW"/>
</dbReference>
<evidence type="ECO:0000256" key="3">
    <source>
        <dbReference type="ARBA" id="ARBA00022801"/>
    </source>
</evidence>
<protein>
    <recommendedName>
        <fullName evidence="9">DNA 3'-5' helicase</fullName>
        <ecNumber evidence="9">5.6.2.4</ecNumber>
    </recommendedName>
</protein>
<feature type="compositionally biased region" description="Low complexity" evidence="11">
    <location>
        <begin position="681"/>
        <end position="698"/>
    </location>
</feature>
<evidence type="ECO:0000256" key="4">
    <source>
        <dbReference type="ARBA" id="ARBA00022806"/>
    </source>
</evidence>
<dbReference type="Gene3D" id="3.40.50.300">
    <property type="entry name" value="P-loop containing nucleotide triphosphate hydrolases"/>
    <property type="match status" value="2"/>
</dbReference>
<gene>
    <name evidence="14" type="ORF">METZ01_LOCUS61507</name>
</gene>
<dbReference type="GO" id="GO:0000725">
    <property type="term" value="P:recombinational repair"/>
    <property type="evidence" value="ECO:0007669"/>
    <property type="project" value="TreeGrafter"/>
</dbReference>
<evidence type="ECO:0000259" key="12">
    <source>
        <dbReference type="PROSITE" id="PS51198"/>
    </source>
</evidence>
<keyword evidence="6" id="KW-0238">DNA-binding</keyword>
<dbReference type="PANTHER" id="PTHR11070">
    <property type="entry name" value="UVRD / RECB / PCRA DNA HELICASE FAMILY MEMBER"/>
    <property type="match status" value="1"/>
</dbReference>
<dbReference type="SUPFAM" id="SSF52540">
    <property type="entry name" value="P-loop containing nucleoside triphosphate hydrolases"/>
    <property type="match status" value="1"/>
</dbReference>
<dbReference type="InterPro" id="IPR014017">
    <property type="entry name" value="DNA_helicase_UvrD-like_C"/>
</dbReference>
<evidence type="ECO:0000256" key="5">
    <source>
        <dbReference type="ARBA" id="ARBA00022840"/>
    </source>
</evidence>
<sequence length="791" mass="89270">MAKDSFTELNPPQRKAVETIDGPLLIMAGPGSGKTRVITSRIAYLVKNCGVSPHRIAAVTFTNKAAKEMQARLQSLLGHGIRGLTSGTFHSFCAKTLRIDGEQVGLGKDFVIFDDDDQINTIKRGMKEVDIDPKRFSPRSILSTISNAKSQLLGLQEFVANKSNYYDEIVSRVFERYEEILQQSNAADFDDLLLKTHTLFDTEPEVLKKYQERFLYLMVDEFQDTNIAQYNIAKQIAEKHKNLCVVGDPDQSIYSWRNADIRNILSFQSDFSQAEVISLEENYRSTQTILDGAKNLIASNKERVNKDLWTKNVKGSPITVMEGYNEEEEAQLVIREIGRYVDSGNYVLGDISVMYRVNAQSRAFEMACQRYGVPYQVVGGIKFYQRREVKDLIAYLRLILNPHDDISLSRVINVPTRGIGQRTMDELTRMSVTLNLPIFSVIENLSTGDTKNVSIPIQLGARAIKAVEDFKNLIDNLRNESENLDLVELIDSVITRTGFRRHLESNEQSEERIENIQEFRSSAREYAQLKGQEALIAFMESIALVSDLDGLEEDLDFITLITLHQAKGLEFPVVFITGMEEGLLPHIRSIDTGDPRELEEERRLCYVGMTRAKERLHLIRAFRRGFRGGSEPSAPSRFLSEIPRELVYIPGHTENESIETSHQDNTIRSLANPPVKNNRQSFGPSRSGTSHSSRSSSGKNPPAERVRLPGLKHRQSQKVVPVRRRRIVNKIIAPNLRLSFKTGDKVKHASFGEGIVLNFEPSGDDVQVTVVFKESIGVKKLMAGVAKLEKL</sequence>
<dbReference type="Pfam" id="PF21196">
    <property type="entry name" value="PcrA_UvrD_tudor"/>
    <property type="match status" value="1"/>
</dbReference>